<keyword evidence="2" id="KW-0812">Transmembrane</keyword>
<protein>
    <submittedName>
        <fullName evidence="3">Uncharacterized protein</fullName>
    </submittedName>
</protein>
<dbReference type="Proteomes" id="UP000053660">
    <property type="component" value="Unassembled WGS sequence"/>
</dbReference>
<feature type="compositionally biased region" description="Polar residues" evidence="1">
    <location>
        <begin position="93"/>
        <end position="103"/>
    </location>
</feature>
<accession>A0A0B1SW14</accession>
<keyword evidence="2" id="KW-0472">Membrane</keyword>
<dbReference type="EMBL" id="KN554683">
    <property type="protein sequence ID" value="KHJ89124.1"/>
    <property type="molecule type" value="Genomic_DNA"/>
</dbReference>
<proteinExistence type="predicted"/>
<feature type="transmembrane region" description="Helical" evidence="2">
    <location>
        <begin position="53"/>
        <end position="72"/>
    </location>
</feature>
<name>A0A0B1SW14_OESDE</name>
<evidence type="ECO:0000256" key="1">
    <source>
        <dbReference type="SAM" id="MobiDB-lite"/>
    </source>
</evidence>
<evidence type="ECO:0000313" key="4">
    <source>
        <dbReference type="Proteomes" id="UP000053660"/>
    </source>
</evidence>
<feature type="region of interest" description="Disordered" evidence="1">
    <location>
        <begin position="82"/>
        <end position="103"/>
    </location>
</feature>
<keyword evidence="2" id="KW-1133">Transmembrane helix</keyword>
<reference evidence="3 4" key="1">
    <citation type="submission" date="2014-03" db="EMBL/GenBank/DDBJ databases">
        <title>Draft genome of the hookworm Oesophagostomum dentatum.</title>
        <authorList>
            <person name="Mitreva M."/>
        </authorList>
    </citation>
    <scope>NUCLEOTIDE SEQUENCE [LARGE SCALE GENOMIC DNA]</scope>
    <source>
        <strain evidence="3 4">OD-Hann</strain>
    </source>
</reference>
<gene>
    <name evidence="3" type="ORF">OESDEN_11062</name>
</gene>
<evidence type="ECO:0000313" key="3">
    <source>
        <dbReference type="EMBL" id="KHJ89124.1"/>
    </source>
</evidence>
<dbReference type="AlphaFoldDB" id="A0A0B1SW14"/>
<evidence type="ECO:0000256" key="2">
    <source>
        <dbReference type="SAM" id="Phobius"/>
    </source>
</evidence>
<sequence length="103" mass="11724">MDTVPSMQEYMQKSGLYTYRNLRPRIVDQYFDFQCISSCIVLFLSPYMSVTTWTVVLSTSLLIGSASFVVVVRRTNTSDDVVSPVERLDPKESNNNISETNKV</sequence>
<keyword evidence="4" id="KW-1185">Reference proteome</keyword>
<organism evidence="3 4">
    <name type="scientific">Oesophagostomum dentatum</name>
    <name type="common">Nodular worm</name>
    <dbReference type="NCBI Taxonomy" id="61180"/>
    <lineage>
        <taxon>Eukaryota</taxon>
        <taxon>Metazoa</taxon>
        <taxon>Ecdysozoa</taxon>
        <taxon>Nematoda</taxon>
        <taxon>Chromadorea</taxon>
        <taxon>Rhabditida</taxon>
        <taxon>Rhabditina</taxon>
        <taxon>Rhabditomorpha</taxon>
        <taxon>Strongyloidea</taxon>
        <taxon>Strongylidae</taxon>
        <taxon>Oesophagostomum</taxon>
    </lineage>
</organism>